<dbReference type="AlphaFoldDB" id="Q252F4"/>
<evidence type="ECO:0008006" key="3">
    <source>
        <dbReference type="Google" id="ProtNLM"/>
    </source>
</evidence>
<gene>
    <name evidence="1" type="ordered locus">DSY0049</name>
</gene>
<evidence type="ECO:0000313" key="1">
    <source>
        <dbReference type="EMBL" id="BAE81838.1"/>
    </source>
</evidence>
<name>Q252F4_DESHY</name>
<sequence>MTNSGFGKSKPLFYSKRRRVSMNWEPWTGCYKISDGCTNCYFYGPHAKRYGQNTIQKTDKFDWPIRKTAKGEYNIKGNKILATCFATDFFLPEADEWRKEVWSIIKERTDIDFLILTKRIDRFLISLPSDWGAGYDNVNIGCTVENQRLADERLPLFLSYPIKRRFIACAPLLERIDLTPYLHGIDHVTVGGETGREARVCDYDWVLNIREQCVKANVTFWFKNTGSLFKCDGVVEKINPFKQTSIAKDFDINILDGKRLF</sequence>
<dbReference type="eggNOG" id="COG4422">
    <property type="taxonomic scope" value="Bacteria"/>
</dbReference>
<dbReference type="Proteomes" id="UP000001946">
    <property type="component" value="Chromosome"/>
</dbReference>
<organism evidence="1 2">
    <name type="scientific">Desulfitobacterium hafniense (strain Y51)</name>
    <dbReference type="NCBI Taxonomy" id="138119"/>
    <lineage>
        <taxon>Bacteria</taxon>
        <taxon>Bacillati</taxon>
        <taxon>Bacillota</taxon>
        <taxon>Clostridia</taxon>
        <taxon>Eubacteriales</taxon>
        <taxon>Desulfitobacteriaceae</taxon>
        <taxon>Desulfitobacterium</taxon>
    </lineage>
</organism>
<dbReference type="HOGENOM" id="CLU_054184_2_0_9"/>
<keyword evidence="2" id="KW-1185">Reference proteome</keyword>
<dbReference type="InterPro" id="IPR011101">
    <property type="entry name" value="DUF5131"/>
</dbReference>
<accession>Q252F4</accession>
<protein>
    <recommendedName>
        <fullName evidence="3">Phage protein Gp37/Gp68</fullName>
    </recommendedName>
</protein>
<dbReference type="Pfam" id="PF07505">
    <property type="entry name" value="DUF5131"/>
    <property type="match status" value="1"/>
</dbReference>
<dbReference type="EMBL" id="AP008230">
    <property type="protein sequence ID" value="BAE81838.1"/>
    <property type="molecule type" value="Genomic_DNA"/>
</dbReference>
<reference evidence="1 2" key="1">
    <citation type="journal article" date="2006" name="J. Bacteriol.">
        <title>Complete genome sequence of the dehalorespiring bacterium Desulfitobacterium hafniense Y51 and comparison with Dehalococcoides ethenogenes 195.</title>
        <authorList>
            <person name="Nonaka H."/>
            <person name="Keresztes G."/>
            <person name="Shinoda Y."/>
            <person name="Ikenaga Y."/>
            <person name="Abe M."/>
            <person name="Naito K."/>
            <person name="Inatomi K."/>
            <person name="Furukawa K."/>
            <person name="Inui M."/>
            <person name="Yukawa H."/>
        </authorList>
    </citation>
    <scope>NUCLEOTIDE SEQUENCE [LARGE SCALE GENOMIC DNA]</scope>
    <source>
        <strain evidence="1 2">Y51</strain>
    </source>
</reference>
<evidence type="ECO:0000313" key="2">
    <source>
        <dbReference type="Proteomes" id="UP000001946"/>
    </source>
</evidence>
<dbReference type="KEGG" id="dsy:DSY0049"/>
<dbReference type="STRING" id="138119.DSY0049"/>
<proteinExistence type="predicted"/>